<reference evidence="9" key="1">
    <citation type="submission" date="2016-01" db="EMBL/GenBank/DDBJ databases">
        <title>Complete genome sequence of Microbulbifer sp. CCB-MM1, a halophile isolated from Matang Mangrove Forest, Perak.</title>
        <authorList>
            <person name="Moh T.H."/>
            <person name="Dinesh B."/>
            <person name="Lau N.-S."/>
            <person name="Go F."/>
            <person name="Alexander Chong S.-C."/>
        </authorList>
    </citation>
    <scope>NUCLEOTIDE SEQUENCE [LARGE SCALE GENOMIC DNA]</scope>
    <source>
        <strain evidence="9">CCB-MM1</strain>
    </source>
</reference>
<feature type="transmembrane region" description="Helical" evidence="6">
    <location>
        <begin position="133"/>
        <end position="155"/>
    </location>
</feature>
<comment type="subcellular location">
    <subcellularLocation>
        <location evidence="1 6">Cell membrane</location>
        <topology evidence="1 6">Multi-pass membrane protein</topology>
    </subcellularLocation>
</comment>
<gene>
    <name evidence="8" type="primary">ydjZ_2</name>
    <name evidence="8" type="ORF">AUP74_03328</name>
</gene>
<dbReference type="PANTHER" id="PTHR12677">
    <property type="entry name" value="GOLGI APPARATUS MEMBRANE PROTEIN TVP38-RELATED"/>
    <property type="match status" value="1"/>
</dbReference>
<dbReference type="InterPro" id="IPR032816">
    <property type="entry name" value="VTT_dom"/>
</dbReference>
<dbReference type="EMBL" id="CP014143">
    <property type="protein sequence ID" value="AOS98694.1"/>
    <property type="molecule type" value="Genomic_DNA"/>
</dbReference>
<feature type="transmembrane region" description="Helical" evidence="6">
    <location>
        <begin position="199"/>
        <end position="217"/>
    </location>
</feature>
<keyword evidence="9" id="KW-1185">Reference proteome</keyword>
<evidence type="ECO:0000256" key="1">
    <source>
        <dbReference type="ARBA" id="ARBA00004651"/>
    </source>
</evidence>
<dbReference type="InterPro" id="IPR015414">
    <property type="entry name" value="TMEM64"/>
</dbReference>
<evidence type="ECO:0000256" key="2">
    <source>
        <dbReference type="ARBA" id="ARBA00022475"/>
    </source>
</evidence>
<evidence type="ECO:0000313" key="9">
    <source>
        <dbReference type="Proteomes" id="UP000095672"/>
    </source>
</evidence>
<sequence>MSKKILLVVVLVALSAAFFIFDLNEWLTLERLKEGQAQFAAWRAQSPLLVGLLFTLFYIAVTGLSLPGAAIMSLAAGALFGLLWGTVIVSFASSIGATLAFLVARYLLHDWVQARFGERLQAINRGVEQEGAFYLFALRLVPVFPFFIINILMGLTRIRTWTFYWVSQIGMLPATVVYVNAGTQLAHIESLGDILSPQLIFSFALLGAFPLLAKWALRAIKRLKTKGEH</sequence>
<evidence type="ECO:0000256" key="5">
    <source>
        <dbReference type="ARBA" id="ARBA00023136"/>
    </source>
</evidence>
<keyword evidence="2 6" id="KW-1003">Cell membrane</keyword>
<evidence type="ECO:0000256" key="3">
    <source>
        <dbReference type="ARBA" id="ARBA00022692"/>
    </source>
</evidence>
<keyword evidence="4 6" id="KW-1133">Transmembrane helix</keyword>
<evidence type="ECO:0000313" key="8">
    <source>
        <dbReference type="EMBL" id="AOS98694.1"/>
    </source>
</evidence>
<dbReference type="GO" id="GO:0005886">
    <property type="term" value="C:plasma membrane"/>
    <property type="evidence" value="ECO:0007669"/>
    <property type="project" value="UniProtKB-SubCell"/>
</dbReference>
<comment type="similarity">
    <text evidence="6">Belongs to the TVP38/TMEM64 family.</text>
</comment>
<feature type="domain" description="VTT" evidence="7">
    <location>
        <begin position="70"/>
        <end position="183"/>
    </location>
</feature>
<evidence type="ECO:0000256" key="4">
    <source>
        <dbReference type="ARBA" id="ARBA00022989"/>
    </source>
</evidence>
<dbReference type="KEGG" id="micc:AUP74_03328"/>
<proteinExistence type="inferred from homology"/>
<dbReference type="PATRIC" id="fig|1769779.3.peg.3313"/>
<organism evidence="8 9">
    <name type="scientific">Microbulbifer aggregans</name>
    <dbReference type="NCBI Taxonomy" id="1769779"/>
    <lineage>
        <taxon>Bacteria</taxon>
        <taxon>Pseudomonadati</taxon>
        <taxon>Pseudomonadota</taxon>
        <taxon>Gammaproteobacteria</taxon>
        <taxon>Cellvibrionales</taxon>
        <taxon>Microbulbiferaceae</taxon>
        <taxon>Microbulbifer</taxon>
    </lineage>
</organism>
<dbReference type="RefSeq" id="WP_069948524.1">
    <property type="nucleotide sequence ID" value="NZ_CP014143.1"/>
</dbReference>
<name>A0A1C9WC25_9GAMM</name>
<dbReference type="PANTHER" id="PTHR12677:SF59">
    <property type="entry name" value="GOLGI APPARATUS MEMBRANE PROTEIN TVP38-RELATED"/>
    <property type="match status" value="1"/>
</dbReference>
<accession>A0A1C9WC25</accession>
<feature type="transmembrane region" description="Helical" evidence="6">
    <location>
        <begin position="82"/>
        <end position="108"/>
    </location>
</feature>
<dbReference type="STRING" id="1769779.AUP74_03328"/>
<keyword evidence="3 6" id="KW-0812">Transmembrane</keyword>
<dbReference type="Pfam" id="PF09335">
    <property type="entry name" value="VTT_dom"/>
    <property type="match status" value="1"/>
</dbReference>
<dbReference type="Proteomes" id="UP000095672">
    <property type="component" value="Chromosome"/>
</dbReference>
<dbReference type="AlphaFoldDB" id="A0A1C9WC25"/>
<keyword evidence="5 6" id="KW-0472">Membrane</keyword>
<protein>
    <recommendedName>
        <fullName evidence="6">TVP38/TMEM64 family membrane protein</fullName>
    </recommendedName>
</protein>
<feature type="transmembrane region" description="Helical" evidence="6">
    <location>
        <begin position="48"/>
        <end position="70"/>
    </location>
</feature>
<evidence type="ECO:0000259" key="7">
    <source>
        <dbReference type="Pfam" id="PF09335"/>
    </source>
</evidence>
<feature type="transmembrane region" description="Helical" evidence="6">
    <location>
        <begin position="162"/>
        <end position="179"/>
    </location>
</feature>
<evidence type="ECO:0000256" key="6">
    <source>
        <dbReference type="RuleBase" id="RU366058"/>
    </source>
</evidence>